<dbReference type="GO" id="GO:0080115">
    <property type="term" value="F:myosin XI tail binding"/>
    <property type="evidence" value="ECO:0007669"/>
    <property type="project" value="UniProtKB-ARBA"/>
</dbReference>
<reference evidence="8 9" key="1">
    <citation type="submission" date="2024-01" db="EMBL/GenBank/DDBJ databases">
        <title>A telomere-to-telomere, gap-free genome of sweet tea (Lithocarpus litseifolius).</title>
        <authorList>
            <person name="Zhou J."/>
        </authorList>
    </citation>
    <scope>NUCLEOTIDE SEQUENCE [LARGE SCALE GENOMIC DNA]</scope>
    <source>
        <strain evidence="8">Zhou-2022a</strain>
        <tissue evidence="8">Leaf</tissue>
    </source>
</reference>
<organism evidence="8 9">
    <name type="scientific">Lithocarpus litseifolius</name>
    <dbReference type="NCBI Taxonomy" id="425828"/>
    <lineage>
        <taxon>Eukaryota</taxon>
        <taxon>Viridiplantae</taxon>
        <taxon>Streptophyta</taxon>
        <taxon>Embryophyta</taxon>
        <taxon>Tracheophyta</taxon>
        <taxon>Spermatophyta</taxon>
        <taxon>Magnoliopsida</taxon>
        <taxon>eudicotyledons</taxon>
        <taxon>Gunneridae</taxon>
        <taxon>Pentapetalae</taxon>
        <taxon>rosids</taxon>
        <taxon>fabids</taxon>
        <taxon>Fagales</taxon>
        <taxon>Fagaceae</taxon>
        <taxon>Lithocarpus</taxon>
    </lineage>
</organism>
<protein>
    <recommendedName>
        <fullName evidence="7">GTD-binding domain-containing protein</fullName>
    </recommendedName>
</protein>
<proteinExistence type="predicted"/>
<evidence type="ECO:0000256" key="2">
    <source>
        <dbReference type="ARBA" id="ARBA00022692"/>
    </source>
</evidence>
<evidence type="ECO:0000256" key="4">
    <source>
        <dbReference type="ARBA" id="ARBA00023136"/>
    </source>
</evidence>
<dbReference type="PROSITE" id="PS51775">
    <property type="entry name" value="GTD_BINDING"/>
    <property type="match status" value="1"/>
</dbReference>
<dbReference type="PANTHER" id="PTHR31422">
    <property type="entry name" value="BNAANNG28530D PROTEIN"/>
    <property type="match status" value="1"/>
</dbReference>
<feature type="transmembrane region" description="Helical" evidence="6">
    <location>
        <begin position="12"/>
        <end position="38"/>
    </location>
</feature>
<evidence type="ECO:0000256" key="1">
    <source>
        <dbReference type="ARBA" id="ARBA00004370"/>
    </source>
</evidence>
<evidence type="ECO:0000259" key="7">
    <source>
        <dbReference type="PROSITE" id="PS51775"/>
    </source>
</evidence>
<feature type="coiled-coil region" evidence="5">
    <location>
        <begin position="262"/>
        <end position="300"/>
    </location>
</feature>
<keyword evidence="3 6" id="KW-1133">Transmembrane helix</keyword>
<dbReference type="InterPro" id="IPR007656">
    <property type="entry name" value="GTD-bd"/>
</dbReference>
<keyword evidence="5" id="KW-0175">Coiled coil</keyword>
<dbReference type="AlphaFoldDB" id="A0AAW2C5G0"/>
<sequence length="491" mass="55448">MDFRFQPVHSWTFGGLIAAFLHLSLAYFLLCVSVYAFFASKFLSLFGLYLPCPCNGVFGYKNSNLCWHTLLFHWPIAIICSVLNSALSKLPFDFKNQGCSLDRKLVIKGSCENGVLELEGEASCSSSFHGPLLQNCVAKGKRVLDLKKMPGIRRRRKAALGNRKFSSVLPNDDSRSVVASNFPYDGSEMRGKDSESLGCEPVREDDFPGEIIGPISIEVGERNQHSFELSGSCDESTSSSVATYITNAPENMEIVRNEVYSIRLLELALEEEKAARAALILELEKERAAAASAADEAMSKISRLHQDKASVEMESRQYQRMIEEKCDYDEEEMNILKEILVRKEMENHFLEKKMRCQQNRLFMMFVYDVHVVDDKNETSKDQSGSSIRNVVDEPKYCAVPLGASGDWTRETLSDHPIISRTVTEPNIHKGSFDMSDKFSVLSHLQCKSLLSDEKSKLDIGIERLTERLQVLQEEKEELTFYLENGDGEKDN</sequence>
<feature type="domain" description="GTD-binding" evidence="7">
    <location>
        <begin position="260"/>
        <end position="358"/>
    </location>
</feature>
<dbReference type="PANTHER" id="PTHR31422:SF44">
    <property type="entry name" value="GTD-BINDING DOMAIN-CONTAINING PROTEIN"/>
    <property type="match status" value="1"/>
</dbReference>
<keyword evidence="9" id="KW-1185">Reference proteome</keyword>
<name>A0AAW2C5G0_9ROSI</name>
<keyword evidence="2 6" id="KW-0812">Transmembrane</keyword>
<comment type="caution">
    <text evidence="8">The sequence shown here is derived from an EMBL/GenBank/DDBJ whole genome shotgun (WGS) entry which is preliminary data.</text>
</comment>
<feature type="transmembrane region" description="Helical" evidence="6">
    <location>
        <begin position="67"/>
        <end position="87"/>
    </location>
</feature>
<keyword evidence="4 6" id="KW-0472">Membrane</keyword>
<evidence type="ECO:0000313" key="9">
    <source>
        <dbReference type="Proteomes" id="UP001459277"/>
    </source>
</evidence>
<dbReference type="Proteomes" id="UP001459277">
    <property type="component" value="Unassembled WGS sequence"/>
</dbReference>
<evidence type="ECO:0000313" key="8">
    <source>
        <dbReference type="EMBL" id="KAK9992778.1"/>
    </source>
</evidence>
<gene>
    <name evidence="8" type="ORF">SO802_022481</name>
</gene>
<evidence type="ECO:0000256" key="6">
    <source>
        <dbReference type="SAM" id="Phobius"/>
    </source>
</evidence>
<dbReference type="EMBL" id="JAZDWU010000008">
    <property type="protein sequence ID" value="KAK9992778.1"/>
    <property type="molecule type" value="Genomic_DNA"/>
</dbReference>
<evidence type="ECO:0000256" key="3">
    <source>
        <dbReference type="ARBA" id="ARBA00022989"/>
    </source>
</evidence>
<evidence type="ECO:0000256" key="5">
    <source>
        <dbReference type="SAM" id="Coils"/>
    </source>
</evidence>
<accession>A0AAW2C5G0</accession>
<comment type="subcellular location">
    <subcellularLocation>
        <location evidence="1">Membrane</location>
    </subcellularLocation>
</comment>
<dbReference type="GO" id="GO:0016020">
    <property type="term" value="C:membrane"/>
    <property type="evidence" value="ECO:0007669"/>
    <property type="project" value="UniProtKB-SubCell"/>
</dbReference>
<feature type="coiled-coil region" evidence="5">
    <location>
        <begin position="454"/>
        <end position="481"/>
    </location>
</feature>
<dbReference type="Pfam" id="PF04576">
    <property type="entry name" value="Zein-binding"/>
    <property type="match status" value="1"/>
</dbReference>